<organism evidence="8 10">
    <name type="scientific">Legionella qingyii</name>
    <dbReference type="NCBI Taxonomy" id="2184757"/>
    <lineage>
        <taxon>Bacteria</taxon>
        <taxon>Pseudomonadati</taxon>
        <taxon>Pseudomonadota</taxon>
        <taxon>Gammaproteobacteria</taxon>
        <taxon>Legionellales</taxon>
        <taxon>Legionellaceae</taxon>
        <taxon>Legionella</taxon>
    </lineage>
</organism>
<dbReference type="GO" id="GO:0005829">
    <property type="term" value="C:cytosol"/>
    <property type="evidence" value="ECO:0007669"/>
    <property type="project" value="TreeGrafter"/>
</dbReference>
<dbReference type="FunFam" id="2.30.38.10:FF:000001">
    <property type="entry name" value="Non-ribosomal peptide synthetase PvdI"/>
    <property type="match status" value="1"/>
</dbReference>
<dbReference type="OrthoDB" id="5653772at2"/>
<dbReference type="SMART" id="SM00823">
    <property type="entry name" value="PKS_PP"/>
    <property type="match status" value="1"/>
</dbReference>
<evidence type="ECO:0000256" key="5">
    <source>
        <dbReference type="ARBA" id="ARBA00022832"/>
    </source>
</evidence>
<dbReference type="GO" id="GO:0003824">
    <property type="term" value="F:catalytic activity"/>
    <property type="evidence" value="ECO:0007669"/>
    <property type="project" value="InterPro"/>
</dbReference>
<dbReference type="PROSITE" id="PS00455">
    <property type="entry name" value="AMP_BINDING"/>
    <property type="match status" value="2"/>
</dbReference>
<dbReference type="CDD" id="cd12117">
    <property type="entry name" value="A_NRPS_Srf_like"/>
    <property type="match status" value="1"/>
</dbReference>
<evidence type="ECO:0000259" key="7">
    <source>
        <dbReference type="PROSITE" id="PS50075"/>
    </source>
</evidence>
<dbReference type="InterPro" id="IPR029058">
    <property type="entry name" value="AB_hydrolase_fold"/>
</dbReference>
<dbReference type="SUPFAM" id="SSF47336">
    <property type="entry name" value="ACP-like"/>
    <property type="match status" value="2"/>
</dbReference>
<dbReference type="Gene3D" id="3.40.50.1820">
    <property type="entry name" value="alpha/beta hydrolase"/>
    <property type="match status" value="1"/>
</dbReference>
<dbReference type="Gene3D" id="3.40.50.980">
    <property type="match status" value="2"/>
</dbReference>
<protein>
    <submittedName>
        <fullName evidence="9">Amino acid adenylation domain-containing protein</fullName>
    </submittedName>
</protein>
<dbReference type="Gene3D" id="3.30.559.10">
    <property type="entry name" value="Chloramphenicol acetyltransferase-like domain"/>
    <property type="match status" value="1"/>
</dbReference>
<evidence type="ECO:0000256" key="4">
    <source>
        <dbReference type="ARBA" id="ARBA00022553"/>
    </source>
</evidence>
<dbReference type="InterPro" id="IPR045851">
    <property type="entry name" value="AMP-bd_C_sf"/>
</dbReference>
<dbReference type="GO" id="GO:0044550">
    <property type="term" value="P:secondary metabolite biosynthetic process"/>
    <property type="evidence" value="ECO:0007669"/>
    <property type="project" value="UniProtKB-ARBA"/>
</dbReference>
<name>A0A317U398_9GAMM</name>
<dbReference type="InterPro" id="IPR023213">
    <property type="entry name" value="CAT-like_dom_sf"/>
</dbReference>
<dbReference type="InterPro" id="IPR042099">
    <property type="entry name" value="ANL_N_sf"/>
</dbReference>
<dbReference type="FunFam" id="3.40.50.12780:FF:000012">
    <property type="entry name" value="Non-ribosomal peptide synthetase"/>
    <property type="match status" value="1"/>
</dbReference>
<dbReference type="GO" id="GO:0006631">
    <property type="term" value="P:fatty acid metabolic process"/>
    <property type="evidence" value="ECO:0007669"/>
    <property type="project" value="UniProtKB-KW"/>
</dbReference>
<dbReference type="GO" id="GO:0031177">
    <property type="term" value="F:phosphopantetheine binding"/>
    <property type="evidence" value="ECO:0007669"/>
    <property type="project" value="InterPro"/>
</dbReference>
<dbReference type="SUPFAM" id="SSF52777">
    <property type="entry name" value="CoA-dependent acyltransferases"/>
    <property type="match status" value="2"/>
</dbReference>
<evidence type="ECO:0000256" key="6">
    <source>
        <dbReference type="ARBA" id="ARBA00023098"/>
    </source>
</evidence>
<dbReference type="GO" id="GO:0043041">
    <property type="term" value="P:amino acid activation for nonribosomal peptide biosynthetic process"/>
    <property type="evidence" value="ECO:0007669"/>
    <property type="project" value="TreeGrafter"/>
</dbReference>
<sequence>MNDYLQLKVYNIADLISINTQKNPHALAYRFIESDRSIQSLTFAELEAEVNRFAVYVSQYVNPGDRVILAARPGLEYIISFYSCLKSGAIVVPVFPPVNSAMTERFIHIVQDSTPTLVVSDMKTHTLLKKGLLVNKFLPKKLKRYSGINDSTDQLLTLINRQRIKLIASEERKKINIEQAIQPLTKTENIAFLQYTSGSTGDPKGVMLSHANLLDNFEVIRNALDHREGSQMFSWLPPYHDMGLIAGILEPLYANIPSTLMSTMDFISRPLNWLRYMSEYGCTTTGAPNFAFELCIKAARDLDQSKINLSRIEVIANGAEPINPHTLEQFYKTYKACGLRAGTIFPCYGLAEATVMVSAKPILQTEKIISLDTKSLAKNSVVLTDAPDSTRLVSSGVPQMNVVIVNERTQSICQSNEVGEIWVSGNSVAGGYYNNSEATDTIFNNSINEEKSATKFLKTGDLGFIYENELFVCGRFKDLIILNGENYYPQDFEYTVIQTRNTTNIVNCVSFSVNIDNKEKLCILCELDKNMTNQVSSFECICKDVVLAVTAKHEITPHSVYLLPPRTIEKTTSGKVRRKQMKNKLMNNELNYLYAWKIGETEDINQNINLTRTEKEVCDLFTDVLNIQVGIDNQIVRTGIDSIDGIQVVNRIKDKWGIDIDLHRFFTNITLRELASYIDNHKNKCEVNQMECNLNSESSDDKFPLTAAQSSMYFMSKLHSQSPIYHLYMIFDIKGELHVETLIYAINEVVKRHAVFRTFFESCDGILMQRIKKSESIKIPIYNLSENDQTESNDVLKESIQQETEKLFNLETGPLIRGCLYILNDNTYKLLICVHHILVDGWSLSLFSEELTTFYNAGMNNAKFVLPKLPIQYYEYSQQQNVNYNRSYSKLIEYWKNELNNAPSELLLPKDRSRDSLRGHSVDKVKYLIPREVANQLKQMNHRQHTTLFMFLLTAFQVLLSRYSGQSDFVIGIPTTHRRQSGLEKTIGYFINTLPIRATLDEGETFNSLLRKVKTKVLDALKNQDISFDKIVNALNRQRNANGTSLFQVMFVLQKHTKPQMNMEHLDVTVSYHNVASEYDLTLVCEPVEDGIDCSFEYATSLFDRDTIERMTEHWGILLQEITNKSEEEVDKLSLMTPKELQKIVVEWNRTESNYPKLKTLQELFAEMVDAYPNNTALMFNNEKLSYKELDVKTNQLASYLRNNGITSESFVAISLDRGINLIVAILAIVKSGAAFVPLDINYPDERLNYMLNDTKPSLIITQEQYCTRFDNFLGRVVFIEELGDKLSDIRNYEHDIVWSKPNSAAYVMYTSGSTGIPKGVVVEHYNIVRLVKNTNYITITSKDVVAQSSNISFDASTLEIWGALLNGACLCILGFDEVLSPSKLKMAIQNNKISILWLTTSLFHQIAHYSEPVFSSLKYLLVGGEALNPAIASKVMNNKIGKPGYLINGYGPTENTTFTTTFTLKKEMDFNKTIPIGSPISNTSVYILDKNLAPVPIGIIGELYAGGDGVSRGYLNQSERTKERFIPDPFSNKPDSKMYKTGDLCRWLKDGTIEYIGRIDNQIKIRGFRVELGEIENLLNRQPQVQESAVVACEEGGEKRLVAYVVLNTSEIKDNRDVLVAQLKMQLPEYMIPSAFMFMDKLPINENGKLDRKALPSPQHVASCSEYVAPRNECESILKQIWEDVLQVCHISVTANFFDLGGHSLKAIELMHAIKQQTGVELNVSTLFNAPTIESMAQLLSKMQSTTSPLVELKEGGNLPVFFVHPVNGNLLGYTTLIKKLDKNQSAYGLQQTPLQQSKSIKEMAAHYINAMKQVQPKGPYRLVGWSLGGVIAHEISYQLELQGERLIKLLMIDSYPLNHLSEAVCENEALVWYDLYHELNHRYNLQLNKSFNELKGMTQQECQDYLTLHAKRYNSTINFEPLFEQIKANLQAGKDHQPGAITADVFHIQASETALSPETWKPYLASMVIYKFAANHYSLLTEPVIDDLVSLLNSKVLT</sequence>
<dbReference type="CDD" id="cd19531">
    <property type="entry name" value="LCL_NRPS-like"/>
    <property type="match status" value="1"/>
</dbReference>
<dbReference type="InterPro" id="IPR025110">
    <property type="entry name" value="AMP-bd_C"/>
</dbReference>
<comment type="cofactor">
    <cofactor evidence="1">
        <name>pantetheine 4'-phosphate</name>
        <dbReference type="ChEBI" id="CHEBI:47942"/>
    </cofactor>
</comment>
<evidence type="ECO:0000313" key="8">
    <source>
        <dbReference type="EMBL" id="PWY55829.1"/>
    </source>
</evidence>
<dbReference type="FunFam" id="1.10.1200.10:FF:000005">
    <property type="entry name" value="Nonribosomal peptide synthetase 1"/>
    <property type="match status" value="1"/>
</dbReference>
<evidence type="ECO:0000313" key="9">
    <source>
        <dbReference type="EMBL" id="RUR23076.1"/>
    </source>
</evidence>
<dbReference type="Pfam" id="PF23024">
    <property type="entry name" value="AMP-dom_DIP2-like"/>
    <property type="match status" value="1"/>
</dbReference>
<dbReference type="Pfam" id="PF00668">
    <property type="entry name" value="Condensation"/>
    <property type="match status" value="1"/>
</dbReference>
<keyword evidence="3" id="KW-0596">Phosphopantetheine</keyword>
<dbReference type="Gene3D" id="1.10.1200.10">
    <property type="entry name" value="ACP-like"/>
    <property type="match status" value="1"/>
</dbReference>
<dbReference type="InterPro" id="IPR020845">
    <property type="entry name" value="AMP-binding_CS"/>
</dbReference>
<dbReference type="PROSITE" id="PS50075">
    <property type="entry name" value="CARRIER"/>
    <property type="match status" value="2"/>
</dbReference>
<feature type="domain" description="Carrier" evidence="7">
    <location>
        <begin position="1670"/>
        <end position="1745"/>
    </location>
</feature>
<dbReference type="Pfam" id="PF13193">
    <property type="entry name" value="AMP-binding_C"/>
    <property type="match status" value="1"/>
</dbReference>
<dbReference type="FunFam" id="3.40.50.12780:FF:000013">
    <property type="entry name" value="Long-chain-fatty-acid--AMP ligase FadD32"/>
    <property type="match status" value="1"/>
</dbReference>
<dbReference type="Gene3D" id="2.30.38.10">
    <property type="entry name" value="Luciferase, Domain 3"/>
    <property type="match status" value="1"/>
</dbReference>
<dbReference type="InterPro" id="IPR001031">
    <property type="entry name" value="Thioesterase"/>
</dbReference>
<dbReference type="InterPro" id="IPR010071">
    <property type="entry name" value="AA_adenyl_dom"/>
</dbReference>
<keyword evidence="11" id="KW-1185">Reference proteome</keyword>
<dbReference type="PANTHER" id="PTHR45527">
    <property type="entry name" value="NONRIBOSOMAL PEPTIDE SYNTHETASE"/>
    <property type="match status" value="1"/>
</dbReference>
<dbReference type="SUPFAM" id="SSF53474">
    <property type="entry name" value="alpha/beta-Hydrolases"/>
    <property type="match status" value="1"/>
</dbReference>
<reference evidence="9 11" key="2">
    <citation type="submission" date="2018-12" db="EMBL/GenBank/DDBJ databases">
        <title>Legionella sp,whole genome shotgun sequence.</title>
        <authorList>
            <person name="Wu H."/>
        </authorList>
    </citation>
    <scope>NUCLEOTIDE SEQUENCE [LARGE SCALE GENOMIC DNA]</scope>
    <source>
        <strain evidence="11">km489</strain>
        <strain evidence="9">Km489</strain>
    </source>
</reference>
<gene>
    <name evidence="8" type="ORF">DGG96_09950</name>
    <name evidence="9" type="ORF">ELY20_08020</name>
</gene>
<comment type="caution">
    <text evidence="8">The sequence shown here is derived from an EMBL/GenBank/DDBJ whole genome shotgun (WGS) entry which is preliminary data.</text>
</comment>
<dbReference type="InterPro" id="IPR000873">
    <property type="entry name" value="AMP-dep_synth/lig_dom"/>
</dbReference>
<accession>A0A317U398</accession>
<evidence type="ECO:0000256" key="2">
    <source>
        <dbReference type="ARBA" id="ARBA00006432"/>
    </source>
</evidence>
<dbReference type="Gene3D" id="3.30.300.30">
    <property type="match status" value="2"/>
</dbReference>
<dbReference type="GO" id="GO:0071766">
    <property type="term" value="P:Actinobacterium-type cell wall biogenesis"/>
    <property type="evidence" value="ECO:0007669"/>
    <property type="project" value="UniProtKB-ARBA"/>
</dbReference>
<dbReference type="NCBIfam" id="TIGR01733">
    <property type="entry name" value="AA-adenyl-dom"/>
    <property type="match status" value="1"/>
</dbReference>
<keyword evidence="4" id="KW-0597">Phosphoprotein</keyword>
<dbReference type="Pfam" id="PF00550">
    <property type="entry name" value="PP-binding"/>
    <property type="match status" value="2"/>
</dbReference>
<dbReference type="PANTHER" id="PTHR45527:SF1">
    <property type="entry name" value="FATTY ACID SYNTHASE"/>
    <property type="match status" value="1"/>
</dbReference>
<feature type="domain" description="Carrier" evidence="7">
    <location>
        <begin position="608"/>
        <end position="682"/>
    </location>
</feature>
<dbReference type="RefSeq" id="WP_110142522.1">
    <property type="nucleotide sequence ID" value="NZ_QHJG01000014.1"/>
</dbReference>
<proteinExistence type="inferred from homology"/>
<evidence type="ECO:0000313" key="11">
    <source>
        <dbReference type="Proteomes" id="UP000287374"/>
    </source>
</evidence>
<dbReference type="Proteomes" id="UP000287374">
    <property type="component" value="Unassembled WGS sequence"/>
</dbReference>
<dbReference type="InterPro" id="IPR006162">
    <property type="entry name" value="Ppantetheine_attach_site"/>
</dbReference>
<dbReference type="FunFam" id="3.40.50.980:FF:000001">
    <property type="entry name" value="Non-ribosomal peptide synthetase"/>
    <property type="match status" value="1"/>
</dbReference>
<dbReference type="Pfam" id="PF00501">
    <property type="entry name" value="AMP-binding"/>
    <property type="match status" value="2"/>
</dbReference>
<evidence type="ECO:0000256" key="3">
    <source>
        <dbReference type="ARBA" id="ARBA00022450"/>
    </source>
</evidence>
<dbReference type="InterPro" id="IPR036736">
    <property type="entry name" value="ACP-like_sf"/>
</dbReference>
<evidence type="ECO:0000256" key="1">
    <source>
        <dbReference type="ARBA" id="ARBA00001957"/>
    </source>
</evidence>
<dbReference type="CDD" id="cd05931">
    <property type="entry name" value="FAAL"/>
    <property type="match status" value="1"/>
</dbReference>
<dbReference type="Gene3D" id="3.40.50.12780">
    <property type="entry name" value="N-terminal domain of ligase-like"/>
    <property type="match status" value="1"/>
</dbReference>
<comment type="similarity">
    <text evidence="2">Belongs to the ATP-dependent AMP-binding enzyme family.</text>
</comment>
<dbReference type="PROSITE" id="PS00012">
    <property type="entry name" value="PHOSPHOPANTETHEINE"/>
    <property type="match status" value="1"/>
</dbReference>
<dbReference type="EMBL" id="RZGX01000009">
    <property type="protein sequence ID" value="RUR23076.1"/>
    <property type="molecule type" value="Genomic_DNA"/>
</dbReference>
<dbReference type="GO" id="GO:0008610">
    <property type="term" value="P:lipid biosynthetic process"/>
    <property type="evidence" value="ECO:0007669"/>
    <property type="project" value="InterPro"/>
</dbReference>
<dbReference type="Gene3D" id="3.30.559.30">
    <property type="entry name" value="Nonribosomal peptide synthetase, condensation domain"/>
    <property type="match status" value="1"/>
</dbReference>
<keyword evidence="5" id="KW-0276">Fatty acid metabolism</keyword>
<dbReference type="Pfam" id="PF00975">
    <property type="entry name" value="Thioesterase"/>
    <property type="match status" value="1"/>
</dbReference>
<dbReference type="SUPFAM" id="SSF56801">
    <property type="entry name" value="Acetyl-CoA synthetase-like"/>
    <property type="match status" value="2"/>
</dbReference>
<dbReference type="InterPro" id="IPR040097">
    <property type="entry name" value="FAAL/FAAC"/>
</dbReference>
<dbReference type="InterPro" id="IPR009081">
    <property type="entry name" value="PP-bd_ACP"/>
</dbReference>
<reference evidence="8 10" key="1">
    <citation type="submission" date="2018-05" db="EMBL/GenBank/DDBJ databases">
        <title>Legionella qingyii sp.nov., whole genome shotgun sequence.</title>
        <authorList>
            <person name="Wu H."/>
            <person name="Zhu Q."/>
            <person name="Hu C."/>
        </authorList>
    </citation>
    <scope>NUCLEOTIDE SEQUENCE [LARGE SCALE GENOMIC DNA]</scope>
    <source>
        <strain evidence="8 10">HEB18</strain>
    </source>
</reference>
<dbReference type="InterPro" id="IPR020806">
    <property type="entry name" value="PKS_PP-bd"/>
</dbReference>
<dbReference type="InterPro" id="IPR001242">
    <property type="entry name" value="Condensation_dom"/>
</dbReference>
<keyword evidence="6" id="KW-0443">Lipid metabolism</keyword>
<dbReference type="Proteomes" id="UP000247152">
    <property type="component" value="Unassembled WGS sequence"/>
</dbReference>
<dbReference type="FunFam" id="3.30.300.30:FF:000010">
    <property type="entry name" value="Enterobactin synthetase component F"/>
    <property type="match status" value="1"/>
</dbReference>
<evidence type="ECO:0000313" key="10">
    <source>
        <dbReference type="Proteomes" id="UP000247152"/>
    </source>
</evidence>
<dbReference type="EMBL" id="QHJG01000014">
    <property type="protein sequence ID" value="PWY55829.1"/>
    <property type="molecule type" value="Genomic_DNA"/>
</dbReference>